<proteinExistence type="predicted"/>
<dbReference type="SUPFAM" id="SSF52540">
    <property type="entry name" value="P-loop containing nucleoside triphosphate hydrolases"/>
    <property type="match status" value="1"/>
</dbReference>
<protein>
    <submittedName>
        <fullName evidence="1">DnaA regulatory inactivator HdaA</fullName>
    </submittedName>
</protein>
<dbReference type="RefSeq" id="WP_229956350.1">
    <property type="nucleotide sequence ID" value="NZ_BAAAEM010000002.1"/>
</dbReference>
<keyword evidence="2" id="KW-1185">Reference proteome</keyword>
<name>A0ABN1AAQ8_9SPHN</name>
<dbReference type="EMBL" id="BAAAEM010000002">
    <property type="protein sequence ID" value="GAA0471802.1"/>
    <property type="molecule type" value="Genomic_DNA"/>
</dbReference>
<reference evidence="1 2" key="1">
    <citation type="journal article" date="2019" name="Int. J. Syst. Evol. Microbiol.">
        <title>The Global Catalogue of Microorganisms (GCM) 10K type strain sequencing project: providing services to taxonomists for standard genome sequencing and annotation.</title>
        <authorList>
            <consortium name="The Broad Institute Genomics Platform"/>
            <consortium name="The Broad Institute Genome Sequencing Center for Infectious Disease"/>
            <person name="Wu L."/>
            <person name="Ma J."/>
        </authorList>
    </citation>
    <scope>NUCLEOTIDE SEQUENCE [LARGE SCALE GENOMIC DNA]</scope>
    <source>
        <strain evidence="1 2">JCM 14162</strain>
    </source>
</reference>
<gene>
    <name evidence="1" type="primary">hdaA</name>
    <name evidence="1" type="ORF">GCM10009096_11050</name>
</gene>
<dbReference type="PANTHER" id="PTHR30050:SF5">
    <property type="entry name" value="DNAA REGULATORY INACTIVATOR HDA"/>
    <property type="match status" value="1"/>
</dbReference>
<dbReference type="InterPro" id="IPR027417">
    <property type="entry name" value="P-loop_NTPase"/>
</dbReference>
<comment type="caution">
    <text evidence="1">The sequence shown here is derived from an EMBL/GenBank/DDBJ whole genome shotgun (WGS) entry which is preliminary data.</text>
</comment>
<evidence type="ECO:0000313" key="1">
    <source>
        <dbReference type="EMBL" id="GAA0471802.1"/>
    </source>
</evidence>
<sequence>MTQIALPLEIEPNPKGDGYLVTDCNRQVHEQLENWSSWPNATAILVGGPGSGKKAMAQKFASYSGGRFVANAHDAADDALFHLWNQSQADKLPLLLTSSRDVSSWQVELPDLKSRLAASLLIEIGVPDEAMIEGLLQKYFSLRGLSISEDALAYLSKRMERSYQDVQLLAQLMDSLAIEKKKPITRSIAIEALSQHQQLAEKNRNAPEADQNVEEG</sequence>
<dbReference type="PANTHER" id="PTHR30050">
    <property type="entry name" value="CHROMOSOMAL REPLICATION INITIATOR PROTEIN DNAA"/>
    <property type="match status" value="1"/>
</dbReference>
<accession>A0ABN1AAQ8</accession>
<dbReference type="Gene3D" id="1.10.8.60">
    <property type="match status" value="1"/>
</dbReference>
<dbReference type="Gene3D" id="3.40.50.300">
    <property type="entry name" value="P-loop containing nucleotide triphosphate hydrolases"/>
    <property type="match status" value="1"/>
</dbReference>
<dbReference type="Proteomes" id="UP001500713">
    <property type="component" value="Unassembled WGS sequence"/>
</dbReference>
<organism evidence="1 2">
    <name type="scientific">Parasphingorhabdus litoris</name>
    <dbReference type="NCBI Taxonomy" id="394733"/>
    <lineage>
        <taxon>Bacteria</taxon>
        <taxon>Pseudomonadati</taxon>
        <taxon>Pseudomonadota</taxon>
        <taxon>Alphaproteobacteria</taxon>
        <taxon>Sphingomonadales</taxon>
        <taxon>Sphingomonadaceae</taxon>
        <taxon>Parasphingorhabdus</taxon>
    </lineage>
</organism>
<evidence type="ECO:0000313" key="2">
    <source>
        <dbReference type="Proteomes" id="UP001500713"/>
    </source>
</evidence>